<sequence>MAPPPLFLSLLWVLTLFIGGAAASVCNVTCSTDYNTMLNCSCSGSVPALPVRLDVTCSDDEVKGSCEIKPPHSWCSIVEENLYLVASVDNICSATVSLPSSEGWVELSESFRWAISQVVKPEPPVNIKVANATDPGFYNITWSDTSEGCLIYGVRIRNSNRMPMMLSEEILRPDTAYIVDVRAKHCPDYYLQGPWSEWSSGVQWITAKASLEEEANLFINFFMFFCVCFFRCWLKKLRMITYIPRPHEFFKPLYQNYDGNFTEWVKPVFTEYDYLKVTTCITMMNEKQSEILSWRNEKQSYSEDHEVKDGDDFAHGAQLPSNRLLHFQDSSTSQGTVHSTGHISIHTVTLSGEEFEGEVTSQSSFRSYQDGESFGSFDDANRDNASYDLEESRVSQMDRQSGISLRENQIANDLLMENQNYPPDAEFQEAERVSLDSFKSNEHSEDGYPHVDLDTIDSGFGECSSPGASDSPSNSFPEQRHLNSNYVKQWMISSTIQEDPNNVNNELHTVTVASDSQPQLQ</sequence>
<evidence type="ECO:0000256" key="6">
    <source>
        <dbReference type="ARBA" id="ARBA00023170"/>
    </source>
</evidence>
<dbReference type="Ensembl" id="ENSCVAT00000027954.1">
    <property type="protein sequence ID" value="ENSCVAP00000018893.1"/>
    <property type="gene ID" value="ENSCVAG00000022216.1"/>
</dbReference>
<dbReference type="GO" id="GO:0004896">
    <property type="term" value="F:cytokine receptor activity"/>
    <property type="evidence" value="ECO:0007669"/>
    <property type="project" value="InterPro"/>
</dbReference>
<dbReference type="GO" id="GO:0009897">
    <property type="term" value="C:external side of plasma membrane"/>
    <property type="evidence" value="ECO:0007669"/>
    <property type="project" value="TreeGrafter"/>
</dbReference>
<evidence type="ECO:0000256" key="1">
    <source>
        <dbReference type="ARBA" id="ARBA00004167"/>
    </source>
</evidence>
<organism evidence="10 11">
    <name type="scientific">Cyprinodon variegatus</name>
    <name type="common">Sheepshead minnow</name>
    <dbReference type="NCBI Taxonomy" id="28743"/>
    <lineage>
        <taxon>Eukaryota</taxon>
        <taxon>Metazoa</taxon>
        <taxon>Chordata</taxon>
        <taxon>Craniata</taxon>
        <taxon>Vertebrata</taxon>
        <taxon>Euteleostomi</taxon>
        <taxon>Actinopterygii</taxon>
        <taxon>Neopterygii</taxon>
        <taxon>Teleostei</taxon>
        <taxon>Neoteleostei</taxon>
        <taxon>Acanthomorphata</taxon>
        <taxon>Ovalentaria</taxon>
        <taxon>Atherinomorphae</taxon>
        <taxon>Cyprinodontiformes</taxon>
        <taxon>Cyprinodontidae</taxon>
        <taxon>Cyprinodon</taxon>
    </lineage>
</organism>
<protein>
    <submittedName>
        <fullName evidence="10">Interleukin-21 receptor-like</fullName>
    </submittedName>
</protein>
<dbReference type="InterPro" id="IPR013783">
    <property type="entry name" value="Ig-like_fold"/>
</dbReference>
<name>A0A3Q2DI91_CYPVA</name>
<evidence type="ECO:0000256" key="8">
    <source>
        <dbReference type="SAM" id="Phobius"/>
    </source>
</evidence>
<dbReference type="GeneTree" id="ENSGT00940000170682"/>
<feature type="chain" id="PRO_5018782089" evidence="9">
    <location>
        <begin position="24"/>
        <end position="521"/>
    </location>
</feature>
<evidence type="ECO:0000256" key="5">
    <source>
        <dbReference type="ARBA" id="ARBA00023136"/>
    </source>
</evidence>
<dbReference type="InterPro" id="IPR003531">
    <property type="entry name" value="Hempt_rcpt_S_F1_CS"/>
</dbReference>
<feature type="region of interest" description="Disordered" evidence="7">
    <location>
        <begin position="458"/>
        <end position="482"/>
    </location>
</feature>
<dbReference type="Proteomes" id="UP000265020">
    <property type="component" value="Unassembled WGS sequence"/>
</dbReference>
<dbReference type="Gene3D" id="2.60.40.10">
    <property type="entry name" value="Immunoglobulins"/>
    <property type="match status" value="1"/>
</dbReference>
<keyword evidence="5 8" id="KW-0472">Membrane</keyword>
<dbReference type="PROSITE" id="PS01355">
    <property type="entry name" value="HEMATOPO_REC_S_F1"/>
    <property type="match status" value="1"/>
</dbReference>
<feature type="region of interest" description="Disordered" evidence="7">
    <location>
        <begin position="360"/>
        <end position="383"/>
    </location>
</feature>
<keyword evidence="6" id="KW-0675">Receptor</keyword>
<evidence type="ECO:0000256" key="3">
    <source>
        <dbReference type="ARBA" id="ARBA00022729"/>
    </source>
</evidence>
<feature type="signal peptide" evidence="9">
    <location>
        <begin position="1"/>
        <end position="23"/>
    </location>
</feature>
<dbReference type="PANTHER" id="PTHR23037:SF7">
    <property type="entry name" value="INTERLEUKIN-21 RECEPTOR"/>
    <property type="match status" value="1"/>
</dbReference>
<evidence type="ECO:0000256" key="4">
    <source>
        <dbReference type="ARBA" id="ARBA00022989"/>
    </source>
</evidence>
<accession>A0A3Q2DI91</accession>
<evidence type="ECO:0000256" key="2">
    <source>
        <dbReference type="ARBA" id="ARBA00022692"/>
    </source>
</evidence>
<feature type="transmembrane region" description="Helical" evidence="8">
    <location>
        <begin position="217"/>
        <end position="234"/>
    </location>
</feature>
<keyword evidence="11" id="KW-1185">Reference proteome</keyword>
<dbReference type="STRING" id="28743.ENSCVAP00000018893"/>
<comment type="subcellular location">
    <subcellularLocation>
        <location evidence="1">Membrane</location>
        <topology evidence="1">Single-pass membrane protein</topology>
    </subcellularLocation>
</comment>
<proteinExistence type="predicted"/>
<keyword evidence="2 8" id="KW-0812">Transmembrane</keyword>
<dbReference type="InterPro" id="IPR036116">
    <property type="entry name" value="FN3_sf"/>
</dbReference>
<dbReference type="AlphaFoldDB" id="A0A3Q2DI91"/>
<reference evidence="10" key="1">
    <citation type="submission" date="2025-08" db="UniProtKB">
        <authorList>
            <consortium name="Ensembl"/>
        </authorList>
    </citation>
    <scope>IDENTIFICATION</scope>
</reference>
<dbReference type="PANTHER" id="PTHR23037">
    <property type="entry name" value="CYTOKINE RECEPTOR"/>
    <property type="match status" value="1"/>
</dbReference>
<keyword evidence="3 9" id="KW-0732">Signal</keyword>
<evidence type="ECO:0000256" key="7">
    <source>
        <dbReference type="SAM" id="MobiDB-lite"/>
    </source>
</evidence>
<keyword evidence="4 8" id="KW-1133">Transmembrane helix</keyword>
<dbReference type="OMA" id="PQHENQI"/>
<evidence type="ECO:0000313" key="10">
    <source>
        <dbReference type="Ensembl" id="ENSCVAP00000018893.1"/>
    </source>
</evidence>
<evidence type="ECO:0000256" key="9">
    <source>
        <dbReference type="SAM" id="SignalP"/>
    </source>
</evidence>
<reference evidence="10" key="2">
    <citation type="submission" date="2025-09" db="UniProtKB">
        <authorList>
            <consortium name="Ensembl"/>
        </authorList>
    </citation>
    <scope>IDENTIFICATION</scope>
</reference>
<dbReference type="SUPFAM" id="SSF49265">
    <property type="entry name" value="Fibronectin type III"/>
    <property type="match status" value="1"/>
</dbReference>
<evidence type="ECO:0000313" key="11">
    <source>
        <dbReference type="Proteomes" id="UP000265020"/>
    </source>
</evidence>
<feature type="compositionally biased region" description="Low complexity" evidence="7">
    <location>
        <begin position="464"/>
        <end position="475"/>
    </location>
</feature>